<feature type="transmembrane region" description="Helical" evidence="6">
    <location>
        <begin position="133"/>
        <end position="154"/>
    </location>
</feature>
<evidence type="ECO:0000256" key="2">
    <source>
        <dbReference type="ARBA" id="ARBA00022448"/>
    </source>
</evidence>
<keyword evidence="3 6" id="KW-0812">Transmembrane</keyword>
<dbReference type="PIRSF" id="PIRSF006060">
    <property type="entry name" value="AA_transporter"/>
    <property type="match status" value="1"/>
</dbReference>
<keyword evidence="5 6" id="KW-0472">Membrane</keyword>
<feature type="transmembrane region" description="Helical" evidence="6">
    <location>
        <begin position="72"/>
        <end position="91"/>
    </location>
</feature>
<dbReference type="GO" id="GO:0016020">
    <property type="term" value="C:membrane"/>
    <property type="evidence" value="ECO:0007669"/>
    <property type="project" value="UniProtKB-SubCell"/>
</dbReference>
<comment type="caution">
    <text evidence="7">The sequence shown here is derived from an EMBL/GenBank/DDBJ whole genome shotgun (WGS) entry which is preliminary data.</text>
</comment>
<dbReference type="Pfam" id="PF13520">
    <property type="entry name" value="AA_permease_2"/>
    <property type="match status" value="1"/>
</dbReference>
<feature type="transmembrane region" description="Helical" evidence="6">
    <location>
        <begin position="45"/>
        <end position="66"/>
    </location>
</feature>
<feature type="transmembrane region" description="Helical" evidence="6">
    <location>
        <begin position="166"/>
        <end position="187"/>
    </location>
</feature>
<dbReference type="GeneID" id="19165831"/>
<dbReference type="AlphaFoldDB" id="W9YV47"/>
<dbReference type="eggNOG" id="KOG1289">
    <property type="taxonomic scope" value="Eukaryota"/>
</dbReference>
<feature type="transmembrane region" description="Helical" evidence="6">
    <location>
        <begin position="477"/>
        <end position="495"/>
    </location>
</feature>
<proteinExistence type="predicted"/>
<dbReference type="PANTHER" id="PTHR45649">
    <property type="entry name" value="AMINO-ACID PERMEASE BAT1"/>
    <property type="match status" value="1"/>
</dbReference>
<dbReference type="EMBL" id="AMGY01000001">
    <property type="protein sequence ID" value="EXJ93141.1"/>
    <property type="molecule type" value="Genomic_DNA"/>
</dbReference>
<dbReference type="RefSeq" id="XP_007730031.1">
    <property type="nucleotide sequence ID" value="XM_007731841.1"/>
</dbReference>
<feature type="transmembrane region" description="Helical" evidence="6">
    <location>
        <begin position="403"/>
        <end position="425"/>
    </location>
</feature>
<evidence type="ECO:0000313" key="8">
    <source>
        <dbReference type="Proteomes" id="UP000019478"/>
    </source>
</evidence>
<reference evidence="7 8" key="1">
    <citation type="submission" date="2013-03" db="EMBL/GenBank/DDBJ databases">
        <title>The Genome Sequence of Capronia epimyces CBS 606.96.</title>
        <authorList>
            <consortium name="The Broad Institute Genomics Platform"/>
            <person name="Cuomo C."/>
            <person name="de Hoog S."/>
            <person name="Gorbushina A."/>
            <person name="Walker B."/>
            <person name="Young S.K."/>
            <person name="Zeng Q."/>
            <person name="Gargeya S."/>
            <person name="Fitzgerald M."/>
            <person name="Haas B."/>
            <person name="Abouelleil A."/>
            <person name="Allen A.W."/>
            <person name="Alvarado L."/>
            <person name="Arachchi H.M."/>
            <person name="Berlin A.M."/>
            <person name="Chapman S.B."/>
            <person name="Gainer-Dewar J."/>
            <person name="Goldberg J."/>
            <person name="Griggs A."/>
            <person name="Gujja S."/>
            <person name="Hansen M."/>
            <person name="Howarth C."/>
            <person name="Imamovic A."/>
            <person name="Ireland A."/>
            <person name="Larimer J."/>
            <person name="McCowan C."/>
            <person name="Murphy C."/>
            <person name="Pearson M."/>
            <person name="Poon T.W."/>
            <person name="Priest M."/>
            <person name="Roberts A."/>
            <person name="Saif S."/>
            <person name="Shea T."/>
            <person name="Sisk P."/>
            <person name="Sykes S."/>
            <person name="Wortman J."/>
            <person name="Nusbaum C."/>
            <person name="Birren B."/>
        </authorList>
    </citation>
    <scope>NUCLEOTIDE SEQUENCE [LARGE SCALE GENOMIC DNA]</scope>
    <source>
        <strain evidence="7 8">CBS 606.96</strain>
    </source>
</reference>
<keyword evidence="2" id="KW-0813">Transport</keyword>
<feature type="transmembrane region" description="Helical" evidence="6">
    <location>
        <begin position="276"/>
        <end position="299"/>
    </location>
</feature>
<dbReference type="InterPro" id="IPR002293">
    <property type="entry name" value="AA/rel_permease1"/>
</dbReference>
<evidence type="ECO:0000256" key="4">
    <source>
        <dbReference type="ARBA" id="ARBA00022989"/>
    </source>
</evidence>
<organism evidence="7 8">
    <name type="scientific">Capronia epimyces CBS 606.96</name>
    <dbReference type="NCBI Taxonomy" id="1182542"/>
    <lineage>
        <taxon>Eukaryota</taxon>
        <taxon>Fungi</taxon>
        <taxon>Dikarya</taxon>
        <taxon>Ascomycota</taxon>
        <taxon>Pezizomycotina</taxon>
        <taxon>Eurotiomycetes</taxon>
        <taxon>Chaetothyriomycetidae</taxon>
        <taxon>Chaetothyriales</taxon>
        <taxon>Herpotrichiellaceae</taxon>
        <taxon>Capronia</taxon>
    </lineage>
</organism>
<feature type="transmembrane region" description="Helical" evidence="6">
    <location>
        <begin position="194"/>
        <end position="214"/>
    </location>
</feature>
<feature type="transmembrane region" description="Helical" evidence="6">
    <location>
        <begin position="328"/>
        <end position="349"/>
    </location>
</feature>
<evidence type="ECO:0000256" key="3">
    <source>
        <dbReference type="ARBA" id="ARBA00022692"/>
    </source>
</evidence>
<comment type="subcellular location">
    <subcellularLocation>
        <location evidence="1">Membrane</location>
        <topology evidence="1">Multi-pass membrane protein</topology>
    </subcellularLocation>
</comment>
<evidence type="ECO:0008006" key="9">
    <source>
        <dbReference type="Google" id="ProtNLM"/>
    </source>
</evidence>
<dbReference type="HOGENOM" id="CLU_004495_0_3_1"/>
<keyword evidence="4 6" id="KW-1133">Transmembrane helix</keyword>
<accession>W9YV47</accession>
<evidence type="ECO:0000313" key="7">
    <source>
        <dbReference type="EMBL" id="EXJ93141.1"/>
    </source>
</evidence>
<protein>
    <recommendedName>
        <fullName evidence="9">Amino acid permease</fullName>
    </recommendedName>
</protein>
<feature type="transmembrane region" description="Helical" evidence="6">
    <location>
        <begin position="234"/>
        <end position="255"/>
    </location>
</feature>
<dbReference type="PANTHER" id="PTHR45649:SF6">
    <property type="entry name" value="GABA-SPECIFIC PERMEASE"/>
    <property type="match status" value="1"/>
</dbReference>
<keyword evidence="8" id="KW-1185">Reference proteome</keyword>
<name>W9YV47_9EURO</name>
<evidence type="ECO:0000256" key="5">
    <source>
        <dbReference type="ARBA" id="ARBA00023136"/>
    </source>
</evidence>
<dbReference type="Proteomes" id="UP000019478">
    <property type="component" value="Unassembled WGS sequence"/>
</dbReference>
<evidence type="ECO:0000256" key="6">
    <source>
        <dbReference type="SAM" id="Phobius"/>
    </source>
</evidence>
<dbReference type="Gene3D" id="1.20.1740.10">
    <property type="entry name" value="Amino acid/polyamine transporter I"/>
    <property type="match status" value="1"/>
</dbReference>
<feature type="transmembrane region" description="Helical" evidence="6">
    <location>
        <begin position="376"/>
        <end position="397"/>
    </location>
</feature>
<dbReference type="OrthoDB" id="4476201at2759"/>
<dbReference type="GO" id="GO:0022857">
    <property type="term" value="F:transmembrane transporter activity"/>
    <property type="evidence" value="ECO:0007669"/>
    <property type="project" value="InterPro"/>
</dbReference>
<feature type="transmembrane region" description="Helical" evidence="6">
    <location>
        <begin position="446"/>
        <end position="465"/>
    </location>
</feature>
<evidence type="ECO:0000256" key="1">
    <source>
        <dbReference type="ARBA" id="ARBA00004141"/>
    </source>
</evidence>
<dbReference type="STRING" id="1182542.W9YV47"/>
<sequence length="547" mass="59522">MVPHRTHEERQASLEARREQDNNLLQHKIGYQPQLRRTFSTFETFGLAFAIMGLMPSISSTLVYGLPAGPAGLVWGWVIALTFITIIAISVGELASAMPTSGGLYFWTHFYAHPSIRNPLSFFVGYANTLGNLAGLISTEYGAAVMVSSVISIGNDGAWSATTPQLYGITVAILVSHALICSVGNRWLAKMQTLYVIGNVLMVIVTCIGLPLSLPSHRRNSAKWVFTHVENLSSWPAGFTFILSFLVPVWTVNGFDSAVHISEEATDAAKAVPRALLSVCISCLVLGWCCIIAICFSMNPDVAAIYGTPLGQPMAQIYLDAFGKKSTLAIWSCMLVLQWTMGSSLVISASRQVWAFSRDGALPLSRYIKRVGRNQVPVFAVWTSAFLAGLMGLLVLINAAASSALFSLLVAGCYTAYCVPVFSRLAWGNAKFAPGPFHTGVWSKPIAVTAILFEVFMFLVFLFPVGGPDPSADEMNYASAIYGFVILITIVYWYLPVIGAKKWFTGPKTHHNPTQVAVEEITAVTPSEQSLYHQPDSAKGFRYEGEV</sequence>
<gene>
    <name evidence="7" type="ORF">A1O3_01698</name>
</gene>